<evidence type="ECO:0000313" key="2">
    <source>
        <dbReference type="EMBL" id="RIW11869.1"/>
    </source>
</evidence>
<keyword evidence="1" id="KW-1133">Transmembrane helix</keyword>
<keyword evidence="1" id="KW-0472">Membrane</keyword>
<gene>
    <name evidence="2" type="ORF">DS957_014200</name>
</gene>
<dbReference type="RefSeq" id="WP_114092348.1">
    <property type="nucleotide sequence ID" value="NZ_QOUW02000049.1"/>
</dbReference>
<reference evidence="2 3" key="1">
    <citation type="submission" date="2018-08" db="EMBL/GenBank/DDBJ databases">
        <title>Vibrio harveyi strains pathogenic to white snook Centropomus viridis Lockington (1877) and potential probiotic bacteria.</title>
        <authorList>
            <person name="Soto-Rodriguez S."/>
            <person name="Gomez-Gil B."/>
            <person name="Lozano-Olvera R."/>
        </authorList>
    </citation>
    <scope>NUCLEOTIDE SEQUENCE [LARGE SCALE GENOMIC DNA]</scope>
    <source>
        <strain evidence="2 3">CAIM 1508</strain>
    </source>
</reference>
<organism evidence="2 3">
    <name type="scientific">Vibrio harveyi</name>
    <name type="common">Beneckea harveyi</name>
    <dbReference type="NCBI Taxonomy" id="669"/>
    <lineage>
        <taxon>Bacteria</taxon>
        <taxon>Pseudomonadati</taxon>
        <taxon>Pseudomonadota</taxon>
        <taxon>Gammaproteobacteria</taxon>
        <taxon>Vibrionales</taxon>
        <taxon>Vibrionaceae</taxon>
        <taxon>Vibrio</taxon>
    </lineage>
</organism>
<accession>A0A8B3DMC0</accession>
<evidence type="ECO:0000256" key="1">
    <source>
        <dbReference type="SAM" id="Phobius"/>
    </source>
</evidence>
<dbReference type="EMBL" id="QOUW02000049">
    <property type="protein sequence ID" value="RIW11869.1"/>
    <property type="molecule type" value="Genomic_DNA"/>
</dbReference>
<sequence length="149" mass="17303">MIIHETSQNLPKNNPFLFSIWFLSLTYFAYIGGYLWLIGAGLAVFILLLYVLHLSKRKWFTPKSISIEPASNSLKYHQDSTVYFRIPLNEISKVRIEKEPFSSNSLMLYTATDSYQIPNSNNFDKLQLAQLMKQIEEKIDDRDSQSANE</sequence>
<feature type="transmembrane region" description="Helical" evidence="1">
    <location>
        <begin position="20"/>
        <end position="52"/>
    </location>
</feature>
<comment type="caution">
    <text evidence="2">The sequence shown here is derived from an EMBL/GenBank/DDBJ whole genome shotgun (WGS) entry which is preliminary data.</text>
</comment>
<evidence type="ECO:0000313" key="3">
    <source>
        <dbReference type="Proteomes" id="UP000253437"/>
    </source>
</evidence>
<dbReference type="Proteomes" id="UP000253437">
    <property type="component" value="Unassembled WGS sequence"/>
</dbReference>
<name>A0A8B3DMC0_VIBHA</name>
<proteinExistence type="predicted"/>
<dbReference type="AlphaFoldDB" id="A0A8B3DMC0"/>
<protein>
    <submittedName>
        <fullName evidence="2">Uncharacterized protein</fullName>
    </submittedName>
</protein>
<keyword evidence="1" id="KW-0812">Transmembrane</keyword>